<keyword evidence="8" id="KW-1185">Reference proteome</keyword>
<dbReference type="PANTHER" id="PTHR33529">
    <property type="entry name" value="SLR0882 PROTEIN-RELATED"/>
    <property type="match status" value="1"/>
</dbReference>
<evidence type="ECO:0000256" key="1">
    <source>
        <dbReference type="ARBA" id="ARBA00004651"/>
    </source>
</evidence>
<evidence type="ECO:0000256" key="6">
    <source>
        <dbReference type="SAM" id="Phobius"/>
    </source>
</evidence>
<dbReference type="NCBIfam" id="TIGR04408">
    <property type="entry name" value="LptG_lptG"/>
    <property type="match status" value="1"/>
</dbReference>
<dbReference type="Proteomes" id="UP000557739">
    <property type="component" value="Unassembled WGS sequence"/>
</dbReference>
<gene>
    <name evidence="7" type="ORF">FHR19_000647</name>
</gene>
<evidence type="ECO:0000256" key="2">
    <source>
        <dbReference type="ARBA" id="ARBA00022475"/>
    </source>
</evidence>
<reference evidence="7 8" key="1">
    <citation type="submission" date="2020-08" db="EMBL/GenBank/DDBJ databases">
        <title>Genomic Encyclopedia of Type Strains, Phase IV (KMG-IV): sequencing the most valuable type-strain genomes for metagenomic binning, comparative biology and taxonomic classification.</title>
        <authorList>
            <person name="Goeker M."/>
        </authorList>
    </citation>
    <scope>NUCLEOTIDE SEQUENCE [LARGE SCALE GENOMIC DNA]</scope>
    <source>
        <strain evidence="7 8">DSM 27244</strain>
    </source>
</reference>
<feature type="transmembrane region" description="Helical" evidence="6">
    <location>
        <begin position="109"/>
        <end position="127"/>
    </location>
</feature>
<dbReference type="GO" id="GO:0015920">
    <property type="term" value="P:lipopolysaccharide transport"/>
    <property type="evidence" value="ECO:0007669"/>
    <property type="project" value="TreeGrafter"/>
</dbReference>
<evidence type="ECO:0000256" key="4">
    <source>
        <dbReference type="ARBA" id="ARBA00022989"/>
    </source>
</evidence>
<protein>
    <submittedName>
        <fullName evidence="7">Lipopolysaccharide export system permease protein</fullName>
    </submittedName>
</protein>
<name>A0A7W9AMR8_9SPHN</name>
<keyword evidence="3 6" id="KW-0812">Transmembrane</keyword>
<sequence length="366" mass="38854">MSGATSFFPSRTVTLYMGKMFLTRSFAILAALVLVLQALDLLSESGRILAFAGNGQGEVLRYVSLRTPEIIARFLPFSVLLGTIITLSTLNQNSEVISMKAAGLSAHQVLAPLIVAALGVAAVSFVFNERIVTRATATLDAWQDVDYGPLPVDRGNRTNVWVREGNNLMNVRLAVGRGAAVQIAGITLFVREGGTLRSVLTATKGVREGQGWRVEGARRFDVNAGKVEALGTTHIGDGISPDQFTLASVNADGLPFGELKSAIDELDTAGRPTKALEGALWHKLSGPLSSVLMPLLGAVAAFGVARSGKLFVRAVIGMALGFAYFVADNFALAMGNLGAYPPFLAAWAPFLLFFLIGEAVLVRTEE</sequence>
<evidence type="ECO:0000313" key="8">
    <source>
        <dbReference type="Proteomes" id="UP000557739"/>
    </source>
</evidence>
<dbReference type="PANTHER" id="PTHR33529:SF2">
    <property type="entry name" value="LIPOPOLYSACCHARIDE EXPORT SYSTEM PERMEASE PROTEIN LPTG"/>
    <property type="match status" value="1"/>
</dbReference>
<keyword evidence="2" id="KW-1003">Cell membrane</keyword>
<organism evidence="7 8">
    <name type="scientific">Sphingomonas yantingensis</name>
    <dbReference type="NCBI Taxonomy" id="1241761"/>
    <lineage>
        <taxon>Bacteria</taxon>
        <taxon>Pseudomonadati</taxon>
        <taxon>Pseudomonadota</taxon>
        <taxon>Alphaproteobacteria</taxon>
        <taxon>Sphingomonadales</taxon>
        <taxon>Sphingomonadaceae</taxon>
        <taxon>Sphingomonas</taxon>
    </lineage>
</organism>
<evidence type="ECO:0000256" key="3">
    <source>
        <dbReference type="ARBA" id="ARBA00022692"/>
    </source>
</evidence>
<dbReference type="InterPro" id="IPR030923">
    <property type="entry name" value="LptG"/>
</dbReference>
<evidence type="ECO:0000256" key="5">
    <source>
        <dbReference type="ARBA" id="ARBA00023136"/>
    </source>
</evidence>
<dbReference type="InterPro" id="IPR005495">
    <property type="entry name" value="LptG/LptF_permease"/>
</dbReference>
<proteinExistence type="predicted"/>
<feature type="transmembrane region" description="Helical" evidence="6">
    <location>
        <begin position="70"/>
        <end position="88"/>
    </location>
</feature>
<keyword evidence="4 6" id="KW-1133">Transmembrane helix</keyword>
<comment type="caution">
    <text evidence="7">The sequence shown here is derived from an EMBL/GenBank/DDBJ whole genome shotgun (WGS) entry which is preliminary data.</text>
</comment>
<feature type="transmembrane region" description="Helical" evidence="6">
    <location>
        <begin position="310"/>
        <end position="327"/>
    </location>
</feature>
<feature type="transmembrane region" description="Helical" evidence="6">
    <location>
        <begin position="21"/>
        <end position="39"/>
    </location>
</feature>
<keyword evidence="5 6" id="KW-0472">Membrane</keyword>
<dbReference type="RefSeq" id="WP_246359269.1">
    <property type="nucleotide sequence ID" value="NZ_JACIJJ010000001.1"/>
</dbReference>
<accession>A0A7W9AMR8</accession>
<dbReference type="GO" id="GO:0055085">
    <property type="term" value="P:transmembrane transport"/>
    <property type="evidence" value="ECO:0007669"/>
    <property type="project" value="InterPro"/>
</dbReference>
<dbReference type="AlphaFoldDB" id="A0A7W9AMR8"/>
<comment type="subcellular location">
    <subcellularLocation>
        <location evidence="1">Cell membrane</location>
        <topology evidence="1">Multi-pass membrane protein</topology>
    </subcellularLocation>
</comment>
<evidence type="ECO:0000313" key="7">
    <source>
        <dbReference type="EMBL" id="MBB5697322.1"/>
    </source>
</evidence>
<dbReference type="EMBL" id="JACIJJ010000001">
    <property type="protein sequence ID" value="MBB5697322.1"/>
    <property type="molecule type" value="Genomic_DNA"/>
</dbReference>
<feature type="transmembrane region" description="Helical" evidence="6">
    <location>
        <begin position="339"/>
        <end position="362"/>
    </location>
</feature>
<dbReference type="GO" id="GO:0043190">
    <property type="term" value="C:ATP-binding cassette (ABC) transporter complex"/>
    <property type="evidence" value="ECO:0007669"/>
    <property type="project" value="InterPro"/>
</dbReference>
<dbReference type="Pfam" id="PF03739">
    <property type="entry name" value="LptF_LptG"/>
    <property type="match status" value="1"/>
</dbReference>